<proteinExistence type="inferred from homology"/>
<keyword evidence="3" id="KW-0238">DNA-binding</keyword>
<dbReference type="SUPFAM" id="SSF53850">
    <property type="entry name" value="Periplasmic binding protein-like II"/>
    <property type="match status" value="1"/>
</dbReference>
<evidence type="ECO:0000256" key="2">
    <source>
        <dbReference type="ARBA" id="ARBA00023015"/>
    </source>
</evidence>
<evidence type="ECO:0000256" key="3">
    <source>
        <dbReference type="ARBA" id="ARBA00023125"/>
    </source>
</evidence>
<evidence type="ECO:0000313" key="6">
    <source>
        <dbReference type="EMBL" id="SFR91694.1"/>
    </source>
</evidence>
<dbReference type="Pfam" id="PF03466">
    <property type="entry name" value="LysR_substrate"/>
    <property type="match status" value="1"/>
</dbReference>
<accession>A0A1I6KKK7</accession>
<evidence type="ECO:0000313" key="7">
    <source>
        <dbReference type="Proteomes" id="UP000198824"/>
    </source>
</evidence>
<dbReference type="InterPro" id="IPR058163">
    <property type="entry name" value="LysR-type_TF_proteobact-type"/>
</dbReference>
<dbReference type="AlphaFoldDB" id="A0A1I6KKK7"/>
<organism evidence="6 7">
    <name type="scientific">Sphingomonas jatrophae</name>
    <dbReference type="NCBI Taxonomy" id="1166337"/>
    <lineage>
        <taxon>Bacteria</taxon>
        <taxon>Pseudomonadati</taxon>
        <taxon>Pseudomonadota</taxon>
        <taxon>Alphaproteobacteria</taxon>
        <taxon>Sphingomonadales</taxon>
        <taxon>Sphingomonadaceae</taxon>
        <taxon>Sphingomonas</taxon>
    </lineage>
</organism>
<reference evidence="6 7" key="1">
    <citation type="submission" date="2016-10" db="EMBL/GenBank/DDBJ databases">
        <authorList>
            <person name="de Groot N.N."/>
        </authorList>
    </citation>
    <scope>NUCLEOTIDE SEQUENCE [LARGE SCALE GENOMIC DNA]</scope>
    <source>
        <strain evidence="6 7">S5-249</strain>
    </source>
</reference>
<dbReference type="Pfam" id="PF00126">
    <property type="entry name" value="HTH_1"/>
    <property type="match status" value="1"/>
</dbReference>
<keyword evidence="2" id="KW-0805">Transcription regulation</keyword>
<dbReference type="SUPFAM" id="SSF46785">
    <property type="entry name" value="Winged helix' DNA-binding domain"/>
    <property type="match status" value="1"/>
</dbReference>
<dbReference type="GO" id="GO:0006351">
    <property type="term" value="P:DNA-templated transcription"/>
    <property type="evidence" value="ECO:0007669"/>
    <property type="project" value="TreeGrafter"/>
</dbReference>
<dbReference type="GO" id="GO:0003700">
    <property type="term" value="F:DNA-binding transcription factor activity"/>
    <property type="evidence" value="ECO:0007669"/>
    <property type="project" value="InterPro"/>
</dbReference>
<dbReference type="OrthoDB" id="9798121at2"/>
<comment type="similarity">
    <text evidence="1">Belongs to the LysR transcriptional regulatory family.</text>
</comment>
<dbReference type="EMBL" id="FOZG01000001">
    <property type="protein sequence ID" value="SFR91694.1"/>
    <property type="molecule type" value="Genomic_DNA"/>
</dbReference>
<dbReference type="STRING" id="1166337.SAMN05192580_1835"/>
<dbReference type="InterPro" id="IPR036390">
    <property type="entry name" value="WH_DNA-bd_sf"/>
</dbReference>
<dbReference type="PANTHER" id="PTHR30537">
    <property type="entry name" value="HTH-TYPE TRANSCRIPTIONAL REGULATOR"/>
    <property type="match status" value="1"/>
</dbReference>
<dbReference type="InterPro" id="IPR000847">
    <property type="entry name" value="LysR_HTH_N"/>
</dbReference>
<gene>
    <name evidence="6" type="ORF">SAMN05192580_1835</name>
</gene>
<protein>
    <submittedName>
        <fullName evidence="6">Transcriptional regulator, LysR family</fullName>
    </submittedName>
</protein>
<dbReference type="InterPro" id="IPR036388">
    <property type="entry name" value="WH-like_DNA-bd_sf"/>
</dbReference>
<feature type="domain" description="HTH lysR-type" evidence="5">
    <location>
        <begin position="1"/>
        <end position="58"/>
    </location>
</feature>
<dbReference type="PROSITE" id="PS50931">
    <property type="entry name" value="HTH_LYSR"/>
    <property type="match status" value="1"/>
</dbReference>
<evidence type="ECO:0000256" key="1">
    <source>
        <dbReference type="ARBA" id="ARBA00009437"/>
    </source>
</evidence>
<sequence>MDWNDLRVFLTAVRAGSYSAAGPQLGLNRTTIGRRVAALEASLQTALFRETPTGPEPTEAGRLLLEAGARVETEIAEVLRRIALAPPDPAPLRIASSAGLVVELMAELGAAAPSGGPAIELVHAIDPVEAVTLRRADLALALIRAVPRRLAGRQAGIVTQARYARRGTPEGPPLCWGEEVELALPRHWTAANSGDDAPGAIRFSSWGALAQAVRSGVGKAWLCCFAADDDPVLERIAPPDPRFDTGLWLLHRADTPQSAAAAALTQRLAERIAVRLGAQAV</sequence>
<evidence type="ECO:0000256" key="4">
    <source>
        <dbReference type="ARBA" id="ARBA00023163"/>
    </source>
</evidence>
<keyword evidence="4" id="KW-0804">Transcription</keyword>
<keyword evidence="7" id="KW-1185">Reference proteome</keyword>
<dbReference type="PANTHER" id="PTHR30537:SF3">
    <property type="entry name" value="TRANSCRIPTIONAL REGULATORY PROTEIN"/>
    <property type="match status" value="1"/>
</dbReference>
<dbReference type="InterPro" id="IPR005119">
    <property type="entry name" value="LysR_subst-bd"/>
</dbReference>
<name>A0A1I6KKK7_9SPHN</name>
<dbReference type="Proteomes" id="UP000198824">
    <property type="component" value="Unassembled WGS sequence"/>
</dbReference>
<evidence type="ECO:0000259" key="5">
    <source>
        <dbReference type="PROSITE" id="PS50931"/>
    </source>
</evidence>
<dbReference type="Gene3D" id="1.10.10.10">
    <property type="entry name" value="Winged helix-like DNA-binding domain superfamily/Winged helix DNA-binding domain"/>
    <property type="match status" value="1"/>
</dbReference>
<dbReference type="GO" id="GO:0043565">
    <property type="term" value="F:sequence-specific DNA binding"/>
    <property type="evidence" value="ECO:0007669"/>
    <property type="project" value="TreeGrafter"/>
</dbReference>